<reference evidence="5" key="1">
    <citation type="submission" date="2016-01" db="EMBL/GenBank/DDBJ databases">
        <title>Whole genome sequencing of Bhargavaea cecembensis T14.</title>
        <authorList>
            <person name="Hong K.W."/>
        </authorList>
    </citation>
    <scope>NUCLEOTIDE SEQUENCE [LARGE SCALE GENOMIC DNA]</scope>
    <source>
        <strain evidence="5">M19</strain>
    </source>
</reference>
<evidence type="ECO:0000313" key="5">
    <source>
        <dbReference type="Proteomes" id="UP000076510"/>
    </source>
</evidence>
<feature type="transmembrane region" description="Helical" evidence="1">
    <location>
        <begin position="345"/>
        <end position="366"/>
    </location>
</feature>
<dbReference type="Pfam" id="PF07853">
    <property type="entry name" value="DUF1648"/>
    <property type="match status" value="1"/>
</dbReference>
<comment type="caution">
    <text evidence="4">The sequence shown here is derived from an EMBL/GenBank/DDBJ whole genome shotgun (WGS) entry which is preliminary data.</text>
</comment>
<feature type="transmembrane region" description="Helical" evidence="1">
    <location>
        <begin position="6"/>
        <end position="24"/>
    </location>
</feature>
<dbReference type="InterPro" id="IPR043831">
    <property type="entry name" value="DUF5808"/>
</dbReference>
<evidence type="ECO:0000259" key="3">
    <source>
        <dbReference type="Pfam" id="PF19124"/>
    </source>
</evidence>
<keyword evidence="1" id="KW-0472">Membrane</keyword>
<feature type="transmembrane region" description="Helical" evidence="1">
    <location>
        <begin position="138"/>
        <end position="157"/>
    </location>
</feature>
<dbReference type="AlphaFoldDB" id="A0A0J5VBS0"/>
<dbReference type="EMBL" id="LQQY01000016">
    <property type="protein sequence ID" value="KZE48732.1"/>
    <property type="molecule type" value="Genomic_DNA"/>
</dbReference>
<dbReference type="GO" id="GO:0009636">
    <property type="term" value="P:response to toxic substance"/>
    <property type="evidence" value="ECO:0007669"/>
    <property type="project" value="TreeGrafter"/>
</dbReference>
<feature type="domain" description="DUF5808" evidence="3">
    <location>
        <begin position="326"/>
        <end position="351"/>
    </location>
</feature>
<feature type="transmembrane region" description="Helical" evidence="1">
    <location>
        <begin position="81"/>
        <end position="102"/>
    </location>
</feature>
<dbReference type="PANTHER" id="PTHR37810:SF9">
    <property type="entry name" value="MEMBRANE PROTEIN"/>
    <property type="match status" value="1"/>
</dbReference>
<protein>
    <recommendedName>
        <fullName evidence="6">DUF1648 domain-containing protein</fullName>
    </recommendedName>
</protein>
<accession>A0A0J5VBS0</accession>
<dbReference type="InterPro" id="IPR012867">
    <property type="entry name" value="DUF1648"/>
</dbReference>
<name>A0A0J5VBS0_9BACI</name>
<sequence length="367" mass="41422">MQSILLIGIIGIMLLLQVMLPFIVKRTVVFGVTVPVEHIRDAHLLRFKKIYAAVTAILSVAGIALFFIITGTMDLPEDRLIASGILLPFIIIFISMALYAYFHMRVVRYKRESQWFKGRRQVRVSELTSRSKDEMLPWYFFLFPIVIGAGLIVFTMMNYQLFPDQLPTHWGPNGEPDAFTAKTRISVLTMPFVLLLMSAMFLAIHELTRNSGIKLSAGNIPASKVRQFRLRKYSSWFLFFISMATAMLFSFLHIKTAYEDLLSGSLLLFAPLAFSVLVFLGAVLMAVKVGKADSDLDRTTIIDEGGDTVNEDDDSHWIGGIFYFNREDPSFLVEKRFGVGWTVNFARPAGYLLILAPIVAILLVTLL</sequence>
<evidence type="ECO:0008006" key="6">
    <source>
        <dbReference type="Google" id="ProtNLM"/>
    </source>
</evidence>
<dbReference type="PANTHER" id="PTHR37810">
    <property type="entry name" value="IMMUNITY PROTEIN SDPI"/>
    <property type="match status" value="1"/>
</dbReference>
<dbReference type="OrthoDB" id="157646at2"/>
<proteinExistence type="predicted"/>
<dbReference type="Proteomes" id="UP000076510">
    <property type="component" value="Unassembled WGS sequence"/>
</dbReference>
<feature type="transmembrane region" description="Helical" evidence="1">
    <location>
        <begin position="233"/>
        <end position="254"/>
    </location>
</feature>
<feature type="transmembrane region" description="Helical" evidence="1">
    <location>
        <begin position="266"/>
        <end position="287"/>
    </location>
</feature>
<feature type="domain" description="DUF1648" evidence="2">
    <location>
        <begin position="149"/>
        <end position="194"/>
    </location>
</feature>
<organism evidence="4 5">
    <name type="scientific">Rossellomorea marisflavi</name>
    <dbReference type="NCBI Taxonomy" id="189381"/>
    <lineage>
        <taxon>Bacteria</taxon>
        <taxon>Bacillati</taxon>
        <taxon>Bacillota</taxon>
        <taxon>Bacilli</taxon>
        <taxon>Bacillales</taxon>
        <taxon>Bacillaceae</taxon>
        <taxon>Rossellomorea</taxon>
    </lineage>
</organism>
<gene>
    <name evidence="4" type="ORF">AV649_19360</name>
</gene>
<feature type="transmembrane region" description="Helical" evidence="1">
    <location>
        <begin position="50"/>
        <end position="69"/>
    </location>
</feature>
<feature type="transmembrane region" description="Helical" evidence="1">
    <location>
        <begin position="185"/>
        <end position="204"/>
    </location>
</feature>
<evidence type="ECO:0000313" key="4">
    <source>
        <dbReference type="EMBL" id="KZE48732.1"/>
    </source>
</evidence>
<dbReference type="Pfam" id="PF19124">
    <property type="entry name" value="DUF5808"/>
    <property type="match status" value="1"/>
</dbReference>
<keyword evidence="1" id="KW-1133">Transmembrane helix</keyword>
<evidence type="ECO:0000259" key="2">
    <source>
        <dbReference type="Pfam" id="PF07853"/>
    </source>
</evidence>
<dbReference type="RefSeq" id="WP_048005066.1">
    <property type="nucleotide sequence ID" value="NZ_JAMQJC010000009.1"/>
</dbReference>
<dbReference type="PATRIC" id="fig|189381.10.peg.2965"/>
<keyword evidence="1" id="KW-0812">Transmembrane</keyword>
<evidence type="ECO:0000256" key="1">
    <source>
        <dbReference type="SAM" id="Phobius"/>
    </source>
</evidence>